<evidence type="ECO:0000313" key="1">
    <source>
        <dbReference type="EMBL" id="KAK8845718.1"/>
    </source>
</evidence>
<evidence type="ECO:0000313" key="2">
    <source>
        <dbReference type="Proteomes" id="UP001470230"/>
    </source>
</evidence>
<dbReference type="Proteomes" id="UP001470230">
    <property type="component" value="Unassembled WGS sequence"/>
</dbReference>
<comment type="caution">
    <text evidence="1">The sequence shown here is derived from an EMBL/GenBank/DDBJ whole genome shotgun (WGS) entry which is preliminary data.</text>
</comment>
<dbReference type="EMBL" id="JAPFFF010000030">
    <property type="protein sequence ID" value="KAK8845718.1"/>
    <property type="molecule type" value="Genomic_DNA"/>
</dbReference>
<dbReference type="PANTHER" id="PTHR24159">
    <property type="match status" value="1"/>
</dbReference>
<name>A0ABR2HF55_9EUKA</name>
<protein>
    <recommendedName>
        <fullName evidence="3">DUF3447 domain-containing protein</fullName>
    </recommendedName>
</protein>
<dbReference type="PANTHER" id="PTHR24159:SF5">
    <property type="entry name" value="ANK_REP_REGION DOMAIN-CONTAINING PROTEIN"/>
    <property type="match status" value="1"/>
</dbReference>
<reference evidence="1 2" key="1">
    <citation type="submission" date="2024-04" db="EMBL/GenBank/DDBJ databases">
        <title>Tritrichomonas musculus Genome.</title>
        <authorList>
            <person name="Alves-Ferreira E."/>
            <person name="Grigg M."/>
            <person name="Lorenzi H."/>
            <person name="Galac M."/>
        </authorList>
    </citation>
    <scope>NUCLEOTIDE SEQUENCE [LARGE SCALE GENOMIC DNA]</scope>
    <source>
        <strain evidence="1 2">EAF2021</strain>
    </source>
</reference>
<organism evidence="1 2">
    <name type="scientific">Tritrichomonas musculus</name>
    <dbReference type="NCBI Taxonomy" id="1915356"/>
    <lineage>
        <taxon>Eukaryota</taxon>
        <taxon>Metamonada</taxon>
        <taxon>Parabasalia</taxon>
        <taxon>Tritrichomonadida</taxon>
        <taxon>Tritrichomonadidae</taxon>
        <taxon>Tritrichomonas</taxon>
    </lineage>
</organism>
<evidence type="ECO:0008006" key="3">
    <source>
        <dbReference type="Google" id="ProtNLM"/>
    </source>
</evidence>
<keyword evidence="2" id="KW-1185">Reference proteome</keyword>
<dbReference type="SUPFAM" id="SSF48403">
    <property type="entry name" value="Ankyrin repeat"/>
    <property type="match status" value="1"/>
</dbReference>
<gene>
    <name evidence="1" type="ORF">M9Y10_020636</name>
</gene>
<dbReference type="InterPro" id="IPR036770">
    <property type="entry name" value="Ankyrin_rpt-contain_sf"/>
</dbReference>
<proteinExistence type="predicted"/>
<accession>A0ABR2HF55</accession>
<sequence length="361" mass="43863">METNKFIHELIYKMKPIQNIIHEFLKNEEFEEDNFQKLIYYNNSQKISSNPKELKLLLHLISKFSNNHHRTHNFFVKIGRILTFYQSEIKNFFTNFEIFDIFKNNKRILLFLFEEKIVIPGIYIYYVISSDSYKEKDYPQYLMTEFEAFFHDKKEKEETFEQKRRIGENDDNLCQIIRNDSKDEFVRYVNENHLSLSETTIKPSIYETNSILIKTNPTLIEYSAFFGSIEIFKYLLLNKVDVRPILWLYSIHGDNVEMIHLLEENQVEPPKNSYVECYKESIKCNHIEIMNYIHDKYLQNEKDNLLLFNLQFYNFEKLSEIDDFEVESKSDLFFDFCKYDYYQIVDFILKNTEMNINTKRI</sequence>